<evidence type="ECO:0000313" key="3">
    <source>
        <dbReference type="Proteomes" id="UP000735302"/>
    </source>
</evidence>
<protein>
    <submittedName>
        <fullName evidence="2">Uncharacterized protein</fullName>
    </submittedName>
</protein>
<proteinExistence type="predicted"/>
<accession>A0AAV3YQ72</accession>
<comment type="caution">
    <text evidence="2">The sequence shown here is derived from an EMBL/GenBank/DDBJ whole genome shotgun (WGS) entry which is preliminary data.</text>
</comment>
<gene>
    <name evidence="2" type="ORF">PoB_001580600</name>
</gene>
<feature type="region of interest" description="Disordered" evidence="1">
    <location>
        <begin position="1"/>
        <end position="21"/>
    </location>
</feature>
<dbReference type="AlphaFoldDB" id="A0AAV3YQ72"/>
<dbReference type="Proteomes" id="UP000735302">
    <property type="component" value="Unassembled WGS sequence"/>
</dbReference>
<sequence length="108" mass="12670">MSKPNALQTALGKQVSRRKKQCPNSLLTHMRRMVRSSLFTQTKRATARRTDLVRFSGDGQLHCNTKEMALYKTAAKERNDKEHVAINQKRTPIQKRSRVKMLKRPWRH</sequence>
<dbReference type="EMBL" id="BLXT01001921">
    <property type="protein sequence ID" value="GFN89300.1"/>
    <property type="molecule type" value="Genomic_DNA"/>
</dbReference>
<evidence type="ECO:0000313" key="2">
    <source>
        <dbReference type="EMBL" id="GFN89300.1"/>
    </source>
</evidence>
<keyword evidence="3" id="KW-1185">Reference proteome</keyword>
<reference evidence="2 3" key="1">
    <citation type="journal article" date="2021" name="Elife">
        <title>Chloroplast acquisition without the gene transfer in kleptoplastic sea slugs, Plakobranchus ocellatus.</title>
        <authorList>
            <person name="Maeda T."/>
            <person name="Takahashi S."/>
            <person name="Yoshida T."/>
            <person name="Shimamura S."/>
            <person name="Takaki Y."/>
            <person name="Nagai Y."/>
            <person name="Toyoda A."/>
            <person name="Suzuki Y."/>
            <person name="Arimoto A."/>
            <person name="Ishii H."/>
            <person name="Satoh N."/>
            <person name="Nishiyama T."/>
            <person name="Hasebe M."/>
            <person name="Maruyama T."/>
            <person name="Minagawa J."/>
            <person name="Obokata J."/>
            <person name="Shigenobu S."/>
        </authorList>
    </citation>
    <scope>NUCLEOTIDE SEQUENCE [LARGE SCALE GENOMIC DNA]</scope>
</reference>
<organism evidence="2 3">
    <name type="scientific">Plakobranchus ocellatus</name>
    <dbReference type="NCBI Taxonomy" id="259542"/>
    <lineage>
        <taxon>Eukaryota</taxon>
        <taxon>Metazoa</taxon>
        <taxon>Spiralia</taxon>
        <taxon>Lophotrochozoa</taxon>
        <taxon>Mollusca</taxon>
        <taxon>Gastropoda</taxon>
        <taxon>Heterobranchia</taxon>
        <taxon>Euthyneura</taxon>
        <taxon>Panpulmonata</taxon>
        <taxon>Sacoglossa</taxon>
        <taxon>Placobranchoidea</taxon>
        <taxon>Plakobranchidae</taxon>
        <taxon>Plakobranchus</taxon>
    </lineage>
</organism>
<name>A0AAV3YQ72_9GAST</name>
<evidence type="ECO:0000256" key="1">
    <source>
        <dbReference type="SAM" id="MobiDB-lite"/>
    </source>
</evidence>